<dbReference type="SUPFAM" id="SSF52540">
    <property type="entry name" value="P-loop containing nucleoside triphosphate hydrolases"/>
    <property type="match status" value="1"/>
</dbReference>
<dbReference type="InterPro" id="IPR027417">
    <property type="entry name" value="P-loop_NTPase"/>
</dbReference>
<reference evidence="1" key="1">
    <citation type="journal article" date="2014" name="Front. Microbiol.">
        <title>High frequency of phylogenetically diverse reductive dehalogenase-homologous genes in deep subseafloor sedimentary metagenomes.</title>
        <authorList>
            <person name="Kawai M."/>
            <person name="Futagami T."/>
            <person name="Toyoda A."/>
            <person name="Takaki Y."/>
            <person name="Nishi S."/>
            <person name="Hori S."/>
            <person name="Arai W."/>
            <person name="Tsubouchi T."/>
            <person name="Morono Y."/>
            <person name="Uchiyama I."/>
            <person name="Ito T."/>
            <person name="Fujiyama A."/>
            <person name="Inagaki F."/>
            <person name="Takami H."/>
        </authorList>
    </citation>
    <scope>NUCLEOTIDE SEQUENCE</scope>
    <source>
        <strain evidence="1">Expedition CK06-06</strain>
    </source>
</reference>
<protein>
    <submittedName>
        <fullName evidence="1">Uncharacterized protein</fullName>
    </submittedName>
</protein>
<dbReference type="EMBL" id="BARW01043296">
    <property type="protein sequence ID" value="GAJ19030.1"/>
    <property type="molecule type" value="Genomic_DNA"/>
</dbReference>
<proteinExistence type="predicted"/>
<comment type="caution">
    <text evidence="1">The sequence shown here is derived from an EMBL/GenBank/DDBJ whole genome shotgun (WGS) entry which is preliminary data.</text>
</comment>
<dbReference type="AlphaFoldDB" id="X1VZT8"/>
<accession>X1VZT8</accession>
<name>X1VZT8_9ZZZZ</name>
<evidence type="ECO:0000313" key="1">
    <source>
        <dbReference type="EMBL" id="GAJ19030.1"/>
    </source>
</evidence>
<sequence>MKTIIETKNLSKWYGNVLGLSDVSLQIEAGIT</sequence>
<gene>
    <name evidence="1" type="ORF">S12H4_63523</name>
</gene>
<feature type="non-terminal residue" evidence="1">
    <location>
        <position position="32"/>
    </location>
</feature>
<organism evidence="1">
    <name type="scientific">marine sediment metagenome</name>
    <dbReference type="NCBI Taxonomy" id="412755"/>
    <lineage>
        <taxon>unclassified sequences</taxon>
        <taxon>metagenomes</taxon>
        <taxon>ecological metagenomes</taxon>
    </lineage>
</organism>